<keyword evidence="2" id="KW-1185">Reference proteome</keyword>
<name>A0ABS2PTB1_9STRE</name>
<dbReference type="Proteomes" id="UP000697472">
    <property type="component" value="Unassembled WGS sequence"/>
</dbReference>
<reference evidence="1 2" key="1">
    <citation type="submission" date="2021-01" db="EMBL/GenBank/DDBJ databases">
        <title>Genomic Encyclopedia of Type Strains, Phase IV (KMG-IV): sequencing the most valuable type-strain genomes for metagenomic binning, comparative biology and taxonomic classification.</title>
        <authorList>
            <person name="Goeker M."/>
        </authorList>
    </citation>
    <scope>NUCLEOTIDE SEQUENCE [LARGE SCALE GENOMIC DNA]</scope>
    <source>
        <strain evidence="1 2">DSM 27382</strain>
    </source>
</reference>
<organism evidence="1 2">
    <name type="scientific">Streptococcus loxodontisalivarius</name>
    <dbReference type="NCBI Taxonomy" id="1349415"/>
    <lineage>
        <taxon>Bacteria</taxon>
        <taxon>Bacillati</taxon>
        <taxon>Bacillota</taxon>
        <taxon>Bacilli</taxon>
        <taxon>Lactobacillales</taxon>
        <taxon>Streptococcaceae</taxon>
        <taxon>Streptococcus</taxon>
    </lineage>
</organism>
<evidence type="ECO:0008006" key="3">
    <source>
        <dbReference type="Google" id="ProtNLM"/>
    </source>
</evidence>
<comment type="caution">
    <text evidence="1">The sequence shown here is derived from an EMBL/GenBank/DDBJ whole genome shotgun (WGS) entry which is preliminary data.</text>
</comment>
<evidence type="ECO:0000313" key="2">
    <source>
        <dbReference type="Proteomes" id="UP000697472"/>
    </source>
</evidence>
<dbReference type="EMBL" id="JAFBEH010000034">
    <property type="protein sequence ID" value="MBM7643259.1"/>
    <property type="molecule type" value="Genomic_DNA"/>
</dbReference>
<proteinExistence type="predicted"/>
<evidence type="ECO:0000313" key="1">
    <source>
        <dbReference type="EMBL" id="MBM7643259.1"/>
    </source>
</evidence>
<sequence length="98" mass="11178">MKNKDDHILDRVYNLILDPKISERERQLLVTFKEQVGKGAYFDRELAILSKGLQDLAIKNLQGEAGLSDDMKLFYQDISALSARKHAFRMGIANLGRL</sequence>
<gene>
    <name evidence="1" type="ORF">JOC28_001560</name>
</gene>
<protein>
    <recommendedName>
        <fullName evidence="3">Bacteriocin immunity protein</fullName>
    </recommendedName>
</protein>
<dbReference type="CDD" id="cd21059">
    <property type="entry name" value="LciA-like"/>
    <property type="match status" value="1"/>
</dbReference>
<dbReference type="RefSeq" id="WP_205010120.1">
    <property type="nucleotide sequence ID" value="NZ_JAFBEH010000034.1"/>
</dbReference>
<dbReference type="InterPro" id="IPR015046">
    <property type="entry name" value="LciA_Immunity-like"/>
</dbReference>
<dbReference type="Pfam" id="PF08951">
    <property type="entry name" value="EntA_Immun"/>
    <property type="match status" value="1"/>
</dbReference>
<accession>A0ABS2PTB1</accession>